<name>A0A5C6FC59_9BACT</name>
<proteinExistence type="predicted"/>
<dbReference type="InterPro" id="IPR045383">
    <property type="entry name" value="DUF6528"/>
</dbReference>
<reference evidence="2 3" key="1">
    <citation type="submission" date="2019-02" db="EMBL/GenBank/DDBJ databases">
        <title>Deep-cultivation of Planctomycetes and their phenomic and genomic characterization uncovers novel biology.</title>
        <authorList>
            <person name="Wiegand S."/>
            <person name="Jogler M."/>
            <person name="Boedeker C."/>
            <person name="Pinto D."/>
            <person name="Vollmers J."/>
            <person name="Rivas-Marin E."/>
            <person name="Kohn T."/>
            <person name="Peeters S.H."/>
            <person name="Heuer A."/>
            <person name="Rast P."/>
            <person name="Oberbeckmann S."/>
            <person name="Bunk B."/>
            <person name="Jeske O."/>
            <person name="Meyerdierks A."/>
            <person name="Storesund J.E."/>
            <person name="Kallscheuer N."/>
            <person name="Luecker S."/>
            <person name="Lage O.M."/>
            <person name="Pohl T."/>
            <person name="Merkel B.J."/>
            <person name="Hornburger P."/>
            <person name="Mueller R.-W."/>
            <person name="Bruemmer F."/>
            <person name="Labrenz M."/>
            <person name="Spormann A.M."/>
            <person name="Op Den Camp H."/>
            <person name="Overmann J."/>
            <person name="Amann R."/>
            <person name="Jetten M.S.M."/>
            <person name="Mascher T."/>
            <person name="Medema M.H."/>
            <person name="Devos D.P."/>
            <person name="Kaster A.-K."/>
            <person name="Ovreas L."/>
            <person name="Rohde M."/>
            <person name="Galperin M.Y."/>
            <person name="Jogler C."/>
        </authorList>
    </citation>
    <scope>NUCLEOTIDE SEQUENCE [LARGE SCALE GENOMIC DNA]</scope>
    <source>
        <strain evidence="2 3">Poly59</strain>
    </source>
</reference>
<dbReference type="OrthoDB" id="1007317at2"/>
<dbReference type="RefSeq" id="WP_146532523.1">
    <property type="nucleotide sequence ID" value="NZ_SJPX01000001.1"/>
</dbReference>
<sequence length="308" mass="34277" precursor="true">MKRARDTCATFMICFLACFLAIATLSTTAFADTHDLICCGGDEVFVIAIEDPKVKKWSWHSKQSPSIPEDIRKRFRSTDDCKPCEGDLLLITSSSGAVALIDRSSKACKFLAESRNAHSACLLPGRQVAVASSFGGDQVQFFDRDEIQQPAMVVQSLVLLGAHGLVWDAQRDCLWALGEKELLALVADANAKPAVRWSVRSRTSLPSNGGHDLSPQHDAKHLYVTTDTQVLTFDCDELNFLVAEGFGDQEKVKSVDRHATSNRIVFHQATAEDWWSDTIRFTDAKPIQISDQRLYKIRWDMPTKDPAE</sequence>
<feature type="signal peptide" evidence="1">
    <location>
        <begin position="1"/>
        <end position="31"/>
    </location>
</feature>
<dbReference type="AlphaFoldDB" id="A0A5C6FC59"/>
<evidence type="ECO:0008006" key="4">
    <source>
        <dbReference type="Google" id="ProtNLM"/>
    </source>
</evidence>
<dbReference type="SUPFAM" id="SSF101908">
    <property type="entry name" value="Putative isomerase YbhE"/>
    <property type="match status" value="1"/>
</dbReference>
<evidence type="ECO:0000313" key="3">
    <source>
        <dbReference type="Proteomes" id="UP000317977"/>
    </source>
</evidence>
<keyword evidence="1" id="KW-0732">Signal</keyword>
<evidence type="ECO:0000256" key="1">
    <source>
        <dbReference type="SAM" id="SignalP"/>
    </source>
</evidence>
<gene>
    <name evidence="2" type="ORF">Poly59_05730</name>
</gene>
<dbReference type="EMBL" id="SJPX01000001">
    <property type="protein sequence ID" value="TWU57666.1"/>
    <property type="molecule type" value="Genomic_DNA"/>
</dbReference>
<dbReference type="Proteomes" id="UP000317977">
    <property type="component" value="Unassembled WGS sequence"/>
</dbReference>
<organism evidence="2 3">
    <name type="scientific">Rubripirellula reticaptiva</name>
    <dbReference type="NCBI Taxonomy" id="2528013"/>
    <lineage>
        <taxon>Bacteria</taxon>
        <taxon>Pseudomonadati</taxon>
        <taxon>Planctomycetota</taxon>
        <taxon>Planctomycetia</taxon>
        <taxon>Pirellulales</taxon>
        <taxon>Pirellulaceae</taxon>
        <taxon>Rubripirellula</taxon>
    </lineage>
</organism>
<comment type="caution">
    <text evidence="2">The sequence shown here is derived from an EMBL/GenBank/DDBJ whole genome shotgun (WGS) entry which is preliminary data.</text>
</comment>
<accession>A0A5C6FC59</accession>
<dbReference type="Pfam" id="PF20138">
    <property type="entry name" value="DUF6528"/>
    <property type="match status" value="1"/>
</dbReference>
<evidence type="ECO:0000313" key="2">
    <source>
        <dbReference type="EMBL" id="TWU57666.1"/>
    </source>
</evidence>
<protein>
    <recommendedName>
        <fullName evidence="4">Secreted protein</fullName>
    </recommendedName>
</protein>
<feature type="chain" id="PRO_5022666710" description="Secreted protein" evidence="1">
    <location>
        <begin position="32"/>
        <end position="308"/>
    </location>
</feature>
<keyword evidence="3" id="KW-1185">Reference proteome</keyword>